<evidence type="ECO:0000313" key="2">
    <source>
        <dbReference type="EMBL" id="VAW39003.1"/>
    </source>
</evidence>
<feature type="transmembrane region" description="Helical" evidence="1">
    <location>
        <begin position="7"/>
        <end position="27"/>
    </location>
</feature>
<keyword evidence="1" id="KW-0812">Transmembrane</keyword>
<proteinExistence type="predicted"/>
<gene>
    <name evidence="2" type="ORF">MNBD_DELTA04-999</name>
</gene>
<accession>A0A3B0VFD3</accession>
<keyword evidence="1" id="KW-1133">Transmembrane helix</keyword>
<dbReference type="AlphaFoldDB" id="A0A3B0VFD3"/>
<dbReference type="PROSITE" id="PS51257">
    <property type="entry name" value="PROKAR_LIPOPROTEIN"/>
    <property type="match status" value="1"/>
</dbReference>
<name>A0A3B0VFD3_9ZZZZ</name>
<keyword evidence="1" id="KW-0472">Membrane</keyword>
<evidence type="ECO:0000256" key="1">
    <source>
        <dbReference type="SAM" id="Phobius"/>
    </source>
</evidence>
<feature type="non-terminal residue" evidence="2">
    <location>
        <position position="156"/>
    </location>
</feature>
<protein>
    <submittedName>
        <fullName evidence="2">Uncharacterized protein</fullName>
    </submittedName>
</protein>
<sequence length="156" mass="18222">MQIRTKTILSMLIVILALFGCYLYIFIHQQQENRQLIIDNNKIRARTLIATVADRLNQQYRGRIQGLIYSRRDIVQLFAGRERTRLFKAILPVFKQLRREDEYFSHLNFILPDNSLFLQIDKPGQNEERCACFSKVTDGVSGPRMASGFEDDCYGL</sequence>
<dbReference type="EMBL" id="UOEY01000067">
    <property type="protein sequence ID" value="VAW39003.1"/>
    <property type="molecule type" value="Genomic_DNA"/>
</dbReference>
<reference evidence="2" key="1">
    <citation type="submission" date="2018-06" db="EMBL/GenBank/DDBJ databases">
        <authorList>
            <person name="Zhirakovskaya E."/>
        </authorList>
    </citation>
    <scope>NUCLEOTIDE SEQUENCE</scope>
</reference>
<organism evidence="2">
    <name type="scientific">hydrothermal vent metagenome</name>
    <dbReference type="NCBI Taxonomy" id="652676"/>
    <lineage>
        <taxon>unclassified sequences</taxon>
        <taxon>metagenomes</taxon>
        <taxon>ecological metagenomes</taxon>
    </lineage>
</organism>